<dbReference type="AlphaFoldDB" id="A0A9Q3CJG8"/>
<sequence>MSRIGDLGERAYIHVHRRLASRLLDQLASYPCSFDTLQELMDITMELDTRYHERQKEKGNHQEKKPPVTGSNSSRPPQDSSSNRHHHKKNKKGKQLQASKDKPHSALLNKDIN</sequence>
<feature type="region of interest" description="Disordered" evidence="1">
    <location>
        <begin position="51"/>
        <end position="113"/>
    </location>
</feature>
<dbReference type="OrthoDB" id="5552562at2759"/>
<organism evidence="2 3">
    <name type="scientific">Austropuccinia psidii MF-1</name>
    <dbReference type="NCBI Taxonomy" id="1389203"/>
    <lineage>
        <taxon>Eukaryota</taxon>
        <taxon>Fungi</taxon>
        <taxon>Dikarya</taxon>
        <taxon>Basidiomycota</taxon>
        <taxon>Pucciniomycotina</taxon>
        <taxon>Pucciniomycetes</taxon>
        <taxon>Pucciniales</taxon>
        <taxon>Sphaerophragmiaceae</taxon>
        <taxon>Austropuccinia</taxon>
    </lineage>
</organism>
<feature type="compositionally biased region" description="Basic and acidic residues" evidence="1">
    <location>
        <begin position="51"/>
        <end position="66"/>
    </location>
</feature>
<feature type="compositionally biased region" description="Low complexity" evidence="1">
    <location>
        <begin position="71"/>
        <end position="81"/>
    </location>
</feature>
<proteinExistence type="predicted"/>
<accession>A0A9Q3CJG8</accession>
<gene>
    <name evidence="2" type="ORF">O181_024879</name>
</gene>
<feature type="compositionally biased region" description="Basic residues" evidence="1">
    <location>
        <begin position="83"/>
        <end position="94"/>
    </location>
</feature>
<name>A0A9Q3CJG8_9BASI</name>
<reference evidence="2" key="1">
    <citation type="submission" date="2021-03" db="EMBL/GenBank/DDBJ databases">
        <title>Draft genome sequence of rust myrtle Austropuccinia psidii MF-1, a brazilian biotype.</title>
        <authorList>
            <person name="Quecine M.C."/>
            <person name="Pachon D.M.R."/>
            <person name="Bonatelli M.L."/>
            <person name="Correr F.H."/>
            <person name="Franceschini L.M."/>
            <person name="Leite T.F."/>
            <person name="Margarido G.R.A."/>
            <person name="Almeida C.A."/>
            <person name="Ferrarezi J.A."/>
            <person name="Labate C.A."/>
        </authorList>
    </citation>
    <scope>NUCLEOTIDE SEQUENCE</scope>
    <source>
        <strain evidence="2">MF-1</strain>
    </source>
</reference>
<comment type="caution">
    <text evidence="2">The sequence shown here is derived from an EMBL/GenBank/DDBJ whole genome shotgun (WGS) entry which is preliminary data.</text>
</comment>
<evidence type="ECO:0000313" key="3">
    <source>
        <dbReference type="Proteomes" id="UP000765509"/>
    </source>
</evidence>
<evidence type="ECO:0000313" key="2">
    <source>
        <dbReference type="EMBL" id="MBW0485164.1"/>
    </source>
</evidence>
<protein>
    <submittedName>
        <fullName evidence="2">Uncharacterized protein</fullName>
    </submittedName>
</protein>
<keyword evidence="3" id="KW-1185">Reference proteome</keyword>
<dbReference type="EMBL" id="AVOT02008037">
    <property type="protein sequence ID" value="MBW0485164.1"/>
    <property type="molecule type" value="Genomic_DNA"/>
</dbReference>
<dbReference type="Proteomes" id="UP000765509">
    <property type="component" value="Unassembled WGS sequence"/>
</dbReference>
<evidence type="ECO:0000256" key="1">
    <source>
        <dbReference type="SAM" id="MobiDB-lite"/>
    </source>
</evidence>